<evidence type="ECO:0000313" key="3">
    <source>
        <dbReference type="Proteomes" id="UP000502248"/>
    </source>
</evidence>
<sequence length="418" mass="47026">MKKNLLSLLAVCCLFCLPNTIFAAAPSLKDIQVTQRLKLVDDRGNNLVLHNARQFRLKWSIQDPSPYQHFQAYTGSNGLVYFIAFDYLMAVDTQGNIKWKQSLPSELNTFELIGDDAYYRFYQGNLEYADETSLIIDQIVRVDEDGRKIIIPATTLYAPKNEQGFSLDYPVYSADDYGNLILLAGTGQGLTLYHPDGSVAWQRETVEDRDRKLSVYEFLNLFSDESGNIYAQTKDRLLKLDGQGNVLWSKSLPGPGIFYMAQRGKLVSWTFDAATMSPHYTTYSISEKDGSLVPDPVSGVTNRGIGDLRGGTYELDEKTNTVLNRDKSGKIKWKYSLTKKDIAWGRSLAAFTMTGDTAGNVYFSANVGTVYSLDPSGKPRFIVEMNNKHSYFSRILSISDKLTIIMIDNQILAIEKIK</sequence>
<dbReference type="SUPFAM" id="SSF50998">
    <property type="entry name" value="Quinoprotein alcohol dehydrogenase-like"/>
    <property type="match status" value="1"/>
</dbReference>
<dbReference type="KEGG" id="cheb:HH215_15565"/>
<feature type="signal peptide" evidence="1">
    <location>
        <begin position="1"/>
        <end position="23"/>
    </location>
</feature>
<dbReference type="Proteomes" id="UP000502248">
    <property type="component" value="Chromosome"/>
</dbReference>
<organism evidence="2 3">
    <name type="scientific">Cohnella herbarum</name>
    <dbReference type="NCBI Taxonomy" id="2728023"/>
    <lineage>
        <taxon>Bacteria</taxon>
        <taxon>Bacillati</taxon>
        <taxon>Bacillota</taxon>
        <taxon>Bacilli</taxon>
        <taxon>Bacillales</taxon>
        <taxon>Paenibacillaceae</taxon>
        <taxon>Cohnella</taxon>
    </lineage>
</organism>
<dbReference type="Gene3D" id="2.130.10.10">
    <property type="entry name" value="YVTN repeat-like/Quinoprotein amine dehydrogenase"/>
    <property type="match status" value="1"/>
</dbReference>
<dbReference type="EMBL" id="CP051680">
    <property type="protein sequence ID" value="QJD84451.1"/>
    <property type="molecule type" value="Genomic_DNA"/>
</dbReference>
<keyword evidence="3" id="KW-1185">Reference proteome</keyword>
<protein>
    <submittedName>
        <fullName evidence="2">PQQ-binding-like beta-propeller repeat protein</fullName>
    </submittedName>
</protein>
<gene>
    <name evidence="2" type="ORF">HH215_15565</name>
</gene>
<dbReference type="RefSeq" id="WP_169280735.1">
    <property type="nucleotide sequence ID" value="NZ_CP051680.1"/>
</dbReference>
<feature type="chain" id="PRO_5031148865" evidence="1">
    <location>
        <begin position="24"/>
        <end position="418"/>
    </location>
</feature>
<evidence type="ECO:0000313" key="2">
    <source>
        <dbReference type="EMBL" id="QJD84451.1"/>
    </source>
</evidence>
<accession>A0A7Z2VK24</accession>
<keyword evidence="1" id="KW-0732">Signal</keyword>
<dbReference type="InterPro" id="IPR011047">
    <property type="entry name" value="Quinoprotein_ADH-like_sf"/>
</dbReference>
<proteinExistence type="predicted"/>
<name>A0A7Z2VK24_9BACL</name>
<dbReference type="AlphaFoldDB" id="A0A7Z2VK24"/>
<evidence type="ECO:0000256" key="1">
    <source>
        <dbReference type="SAM" id="SignalP"/>
    </source>
</evidence>
<dbReference type="InterPro" id="IPR015943">
    <property type="entry name" value="WD40/YVTN_repeat-like_dom_sf"/>
</dbReference>
<reference evidence="2 3" key="1">
    <citation type="submission" date="2020-04" db="EMBL/GenBank/DDBJ databases">
        <title>Genome sequencing of novel species.</title>
        <authorList>
            <person name="Heo J."/>
            <person name="Kim S.-J."/>
            <person name="Kim J.-S."/>
            <person name="Hong S.-B."/>
            <person name="Kwon S.-W."/>
        </authorList>
    </citation>
    <scope>NUCLEOTIDE SEQUENCE [LARGE SCALE GENOMIC DNA]</scope>
    <source>
        <strain evidence="2 3">MFER-1</strain>
    </source>
</reference>